<evidence type="ECO:0000313" key="4">
    <source>
        <dbReference type="Proteomes" id="UP000246569"/>
    </source>
</evidence>
<dbReference type="Gene3D" id="3.40.640.10">
    <property type="entry name" value="Type I PLP-dependent aspartate aminotransferase-like (Major domain)"/>
    <property type="match status" value="1"/>
</dbReference>
<keyword evidence="4" id="KW-1185">Reference proteome</keyword>
<dbReference type="Gene3D" id="3.90.1150.10">
    <property type="entry name" value="Aspartate Aminotransferase, domain 1"/>
    <property type="match status" value="1"/>
</dbReference>
<gene>
    <name evidence="3" type="ORF">C7443_106134</name>
</gene>
<dbReference type="InterPro" id="IPR015424">
    <property type="entry name" value="PyrdxlP-dep_Trfase"/>
</dbReference>
<dbReference type="PANTHER" id="PTHR30244">
    <property type="entry name" value="TRANSAMINASE"/>
    <property type="match status" value="1"/>
</dbReference>
<dbReference type="EMBL" id="QGTJ01000006">
    <property type="protein sequence ID" value="PWV61120.1"/>
    <property type="molecule type" value="Genomic_DNA"/>
</dbReference>
<dbReference type="GO" id="GO:0008483">
    <property type="term" value="F:transaminase activity"/>
    <property type="evidence" value="ECO:0007669"/>
    <property type="project" value="TreeGrafter"/>
</dbReference>
<dbReference type="Proteomes" id="UP000246569">
    <property type="component" value="Unassembled WGS sequence"/>
</dbReference>
<dbReference type="InterPro" id="IPR015421">
    <property type="entry name" value="PyrdxlP-dep_Trfase_major"/>
</dbReference>
<dbReference type="SUPFAM" id="SSF53383">
    <property type="entry name" value="PLP-dependent transferases"/>
    <property type="match status" value="1"/>
</dbReference>
<comment type="similarity">
    <text evidence="2">Belongs to the DegT/DnrJ/EryC1 family.</text>
</comment>
<proteinExistence type="inferred from homology"/>
<accession>A0A317MU01</accession>
<dbReference type="GO" id="GO:0000271">
    <property type="term" value="P:polysaccharide biosynthetic process"/>
    <property type="evidence" value="ECO:0007669"/>
    <property type="project" value="TreeGrafter"/>
</dbReference>
<evidence type="ECO:0000256" key="2">
    <source>
        <dbReference type="RuleBase" id="RU004508"/>
    </source>
</evidence>
<organism evidence="3 4">
    <name type="scientific">Plasticicumulans acidivorans</name>
    <dbReference type="NCBI Taxonomy" id="886464"/>
    <lineage>
        <taxon>Bacteria</taxon>
        <taxon>Pseudomonadati</taxon>
        <taxon>Pseudomonadota</taxon>
        <taxon>Gammaproteobacteria</taxon>
        <taxon>Candidatus Competibacteraceae</taxon>
        <taxon>Plasticicumulans</taxon>
    </lineage>
</organism>
<protein>
    <submittedName>
        <fullName evidence="3">dTDP-4-amino-4,6-dideoxygalactose transaminase</fullName>
    </submittedName>
</protein>
<keyword evidence="1 2" id="KW-0663">Pyridoxal phosphate</keyword>
<dbReference type="InterPro" id="IPR000653">
    <property type="entry name" value="DegT/StrS_aminotransferase"/>
</dbReference>
<dbReference type="OrthoDB" id="9777744at2"/>
<comment type="caution">
    <text evidence="3">The sequence shown here is derived from an EMBL/GenBank/DDBJ whole genome shotgun (WGS) entry which is preliminary data.</text>
</comment>
<reference evidence="3 4" key="1">
    <citation type="submission" date="2018-05" db="EMBL/GenBank/DDBJ databases">
        <title>Genomic Encyclopedia of Type Strains, Phase IV (KMG-IV): sequencing the most valuable type-strain genomes for metagenomic binning, comparative biology and taxonomic classification.</title>
        <authorList>
            <person name="Goeker M."/>
        </authorList>
    </citation>
    <scope>NUCLEOTIDE SEQUENCE [LARGE SCALE GENOMIC DNA]</scope>
    <source>
        <strain evidence="3 4">DSM 23606</strain>
    </source>
</reference>
<sequence length="407" mass="44890">MDHLHLPAAPAAPILGRIPQVLSTDGETTPQSVLEAGDIRLLTSGRLGICHALQLLGVAAGNRVLLPAFHCASMRYPIIWREAEAVYYRLKDDTRIDLDDLRQHLAKGAKAVIATHFFGFAQPIDQVRALCDEYGATLIEDCAHAFFGSWKGSPLGSFGHYAIASPQKFFPIFDGGCLISREHPLGDVVLHEGNTSFQVKALIDPLERAVLYDRLKAVSWILKSLLGIKNIIWRSLKRSARSAQDNAATNIGPSSSGGAAELSIEWLNVRMSRTSRFTLRRCQRTATRIRSARRANYQFFAGAFADQPGCRPLLPSLPDDTVPYVFPLLIDVPEQVFPAIKRARVPVMRWEDLPATALESCPVASRYSNALLQLPCHQSLQPHELKWIVHELCSALNATRTNGATTA</sequence>
<dbReference type="InterPro" id="IPR015422">
    <property type="entry name" value="PyrdxlP-dep_Trfase_small"/>
</dbReference>
<dbReference type="GO" id="GO:0030170">
    <property type="term" value="F:pyridoxal phosphate binding"/>
    <property type="evidence" value="ECO:0007669"/>
    <property type="project" value="TreeGrafter"/>
</dbReference>
<evidence type="ECO:0000256" key="1">
    <source>
        <dbReference type="ARBA" id="ARBA00022898"/>
    </source>
</evidence>
<dbReference type="RefSeq" id="WP_110018797.1">
    <property type="nucleotide sequence ID" value="NZ_QGTJ01000006.1"/>
</dbReference>
<dbReference type="Pfam" id="PF01041">
    <property type="entry name" value="DegT_DnrJ_EryC1"/>
    <property type="match status" value="1"/>
</dbReference>
<dbReference type="PANTHER" id="PTHR30244:SF42">
    <property type="entry name" value="UDP-2-ACETAMIDO-2-DEOXY-3-OXO-D-GLUCURONATE AMINOTRANSFERASE"/>
    <property type="match status" value="1"/>
</dbReference>
<dbReference type="AlphaFoldDB" id="A0A317MU01"/>
<evidence type="ECO:0000313" key="3">
    <source>
        <dbReference type="EMBL" id="PWV61120.1"/>
    </source>
</evidence>
<name>A0A317MU01_9GAMM</name>